<keyword evidence="3" id="KW-0809">Transit peptide</keyword>
<sequence length="324" mass="35773">MSGHRVLTQLKTPNLHKPIIPGCSRKYTQASSTSTSLPLARKFCISTLRQHDTASWILLPYIPPHARDAFISLRVLNLQTAASAGSTPPGTTPPPSSGELIPALRTHYFQNLITSSLSGRSSPQPLSTLLTHAAQTAEWSPHFFTRLLTARSMPPLYPTLNDLEKYAEQTYSSMGYLMLQALGVGSVSADHVASHVGKAEGICAVLRGVPAGLGEGRIALPRDVLVKRGVKEEDVIRRGAEARGLRDAVFEVATRANDNLVAGRRMWEGGRGEGGLEAFLPGVATGLWLERLERVDFDVFHPKLRVTDWRLPWKVWWAWKKRRF</sequence>
<dbReference type="EMBL" id="MU005962">
    <property type="protein sequence ID" value="KAF2863142.1"/>
    <property type="molecule type" value="Genomic_DNA"/>
</dbReference>
<dbReference type="InterPro" id="IPR008949">
    <property type="entry name" value="Isoprenoid_synthase_dom_sf"/>
</dbReference>
<evidence type="ECO:0008006" key="9">
    <source>
        <dbReference type="Google" id="ProtNLM"/>
    </source>
</evidence>
<keyword evidence="4" id="KW-0496">Mitochondrion</keyword>
<reference evidence="7" key="1">
    <citation type="journal article" date="2020" name="Stud. Mycol.">
        <title>101 Dothideomycetes genomes: a test case for predicting lifestyles and emergence of pathogens.</title>
        <authorList>
            <person name="Haridas S."/>
            <person name="Albert R."/>
            <person name="Binder M."/>
            <person name="Bloem J."/>
            <person name="Labutti K."/>
            <person name="Salamov A."/>
            <person name="Andreopoulos B."/>
            <person name="Baker S."/>
            <person name="Barry K."/>
            <person name="Bills G."/>
            <person name="Bluhm B."/>
            <person name="Cannon C."/>
            <person name="Castanera R."/>
            <person name="Culley D."/>
            <person name="Daum C."/>
            <person name="Ezra D."/>
            <person name="Gonzalez J."/>
            <person name="Henrissat B."/>
            <person name="Kuo A."/>
            <person name="Liang C."/>
            <person name="Lipzen A."/>
            <person name="Lutzoni F."/>
            <person name="Magnuson J."/>
            <person name="Mondo S."/>
            <person name="Nolan M."/>
            <person name="Ohm R."/>
            <person name="Pangilinan J."/>
            <person name="Park H.-J."/>
            <person name="Ramirez L."/>
            <person name="Alfaro M."/>
            <person name="Sun H."/>
            <person name="Tritt A."/>
            <person name="Yoshinaga Y."/>
            <person name="Zwiers L.-H."/>
            <person name="Turgeon B."/>
            <person name="Goodwin S."/>
            <person name="Spatafora J."/>
            <person name="Crous P."/>
            <person name="Grigoriev I."/>
        </authorList>
    </citation>
    <scope>NUCLEOTIDE SEQUENCE</scope>
    <source>
        <strain evidence="7">CBS 480.64</strain>
    </source>
</reference>
<accession>A0A6A7C7A9</accession>
<dbReference type="GO" id="GO:0032981">
    <property type="term" value="P:mitochondrial respiratory chain complex I assembly"/>
    <property type="evidence" value="ECO:0007669"/>
    <property type="project" value="TreeGrafter"/>
</dbReference>
<evidence type="ECO:0000256" key="6">
    <source>
        <dbReference type="ARBA" id="ARBA00038273"/>
    </source>
</evidence>
<evidence type="ECO:0000313" key="7">
    <source>
        <dbReference type="EMBL" id="KAF2863142.1"/>
    </source>
</evidence>
<dbReference type="PANTHER" id="PTHR21181:SF13">
    <property type="entry name" value="NADH DEHYDROGENASE (UBIQUINONE) COMPLEX I, ASSEMBLY FACTOR 6"/>
    <property type="match status" value="1"/>
</dbReference>
<dbReference type="PANTHER" id="PTHR21181">
    <property type="match status" value="1"/>
</dbReference>
<dbReference type="AlphaFoldDB" id="A0A6A7C7A9"/>
<comment type="similarity">
    <text evidence="6">Belongs to the NDUFAF6 family.</text>
</comment>
<name>A0A6A7C7A9_9PEZI</name>
<evidence type="ECO:0000256" key="1">
    <source>
        <dbReference type="ARBA" id="ARBA00004273"/>
    </source>
</evidence>
<dbReference type="SUPFAM" id="SSF48576">
    <property type="entry name" value="Terpenoid synthases"/>
    <property type="match status" value="1"/>
</dbReference>
<dbReference type="Gene3D" id="1.10.600.10">
    <property type="entry name" value="Farnesyl Diphosphate Synthase"/>
    <property type="match status" value="1"/>
</dbReference>
<evidence type="ECO:0000256" key="4">
    <source>
        <dbReference type="ARBA" id="ARBA00023128"/>
    </source>
</evidence>
<dbReference type="InterPro" id="IPR002060">
    <property type="entry name" value="Squ/phyt_synthse"/>
</dbReference>
<protein>
    <recommendedName>
        <fullName evidence="9">Squalene/phytoene synthase</fullName>
    </recommendedName>
</protein>
<dbReference type="GO" id="GO:0005743">
    <property type="term" value="C:mitochondrial inner membrane"/>
    <property type="evidence" value="ECO:0007669"/>
    <property type="project" value="UniProtKB-SubCell"/>
</dbReference>
<dbReference type="Proteomes" id="UP000799421">
    <property type="component" value="Unassembled WGS sequence"/>
</dbReference>
<evidence type="ECO:0000256" key="2">
    <source>
        <dbReference type="ARBA" id="ARBA00022792"/>
    </source>
</evidence>
<dbReference type="OrthoDB" id="270318at2759"/>
<evidence type="ECO:0000256" key="3">
    <source>
        <dbReference type="ARBA" id="ARBA00022946"/>
    </source>
</evidence>
<keyword evidence="5" id="KW-0472">Membrane</keyword>
<organism evidence="7 8">
    <name type="scientific">Piedraia hortae CBS 480.64</name>
    <dbReference type="NCBI Taxonomy" id="1314780"/>
    <lineage>
        <taxon>Eukaryota</taxon>
        <taxon>Fungi</taxon>
        <taxon>Dikarya</taxon>
        <taxon>Ascomycota</taxon>
        <taxon>Pezizomycotina</taxon>
        <taxon>Dothideomycetes</taxon>
        <taxon>Dothideomycetidae</taxon>
        <taxon>Capnodiales</taxon>
        <taxon>Piedraiaceae</taxon>
        <taxon>Piedraia</taxon>
    </lineage>
</organism>
<comment type="subcellular location">
    <subcellularLocation>
        <location evidence="1">Mitochondrion inner membrane</location>
    </subcellularLocation>
</comment>
<proteinExistence type="inferred from homology"/>
<keyword evidence="8" id="KW-1185">Reference proteome</keyword>
<keyword evidence="2" id="KW-0999">Mitochondrion inner membrane</keyword>
<evidence type="ECO:0000256" key="5">
    <source>
        <dbReference type="ARBA" id="ARBA00023136"/>
    </source>
</evidence>
<evidence type="ECO:0000313" key="8">
    <source>
        <dbReference type="Proteomes" id="UP000799421"/>
    </source>
</evidence>
<gene>
    <name evidence="7" type="ORF">K470DRAFT_255267</name>
</gene>
<dbReference type="Pfam" id="PF00494">
    <property type="entry name" value="SQS_PSY"/>
    <property type="match status" value="1"/>
</dbReference>